<feature type="transmembrane region" description="Helical" evidence="1">
    <location>
        <begin position="808"/>
        <end position="828"/>
    </location>
</feature>
<evidence type="ECO:0000259" key="3">
    <source>
        <dbReference type="Pfam" id="PF12969"/>
    </source>
</evidence>
<evidence type="ECO:0008006" key="6">
    <source>
        <dbReference type="Google" id="ProtNLM"/>
    </source>
</evidence>
<dbReference type="RefSeq" id="WP_099645824.1">
    <property type="nucleotide sequence ID" value="NZ_KZ319289.1"/>
</dbReference>
<dbReference type="Proteomes" id="UP000229433">
    <property type="component" value="Unassembled WGS sequence"/>
</dbReference>
<feature type="transmembrane region" description="Helical" evidence="1">
    <location>
        <begin position="775"/>
        <end position="796"/>
    </location>
</feature>
<keyword evidence="1" id="KW-0472">Membrane</keyword>
<dbReference type="Gene3D" id="3.10.620.30">
    <property type="match status" value="1"/>
</dbReference>
<evidence type="ECO:0000313" key="5">
    <source>
        <dbReference type="Proteomes" id="UP000229433"/>
    </source>
</evidence>
<dbReference type="Pfam" id="PF10754">
    <property type="entry name" value="DUF2569"/>
    <property type="match status" value="1"/>
</dbReference>
<dbReference type="Pfam" id="PF12969">
    <property type="entry name" value="DUF3857"/>
    <property type="match status" value="1"/>
</dbReference>
<proteinExistence type="predicted"/>
<feature type="domain" description="Transglutaminase-like" evidence="2">
    <location>
        <begin position="278"/>
        <end position="352"/>
    </location>
</feature>
<feature type="transmembrane region" description="Helical" evidence="1">
    <location>
        <begin position="696"/>
        <end position="717"/>
    </location>
</feature>
<feature type="domain" description="DUF3857" evidence="3">
    <location>
        <begin position="64"/>
        <end position="228"/>
    </location>
</feature>
<dbReference type="InterPro" id="IPR002931">
    <property type="entry name" value="Transglutaminase-like"/>
</dbReference>
<feature type="transmembrane region" description="Helical" evidence="1">
    <location>
        <begin position="654"/>
        <end position="676"/>
    </location>
</feature>
<reference evidence="4 5" key="1">
    <citation type="submission" date="2017-08" db="EMBL/GenBank/DDBJ databases">
        <title>The whole genome shortgun sequences of strain Leeuwenhoekiella nanhaiensis G18 from the South China Sea.</title>
        <authorList>
            <person name="Liu Q."/>
        </authorList>
    </citation>
    <scope>NUCLEOTIDE SEQUENCE [LARGE SCALE GENOMIC DNA]</scope>
    <source>
        <strain evidence="4 5">G18</strain>
    </source>
</reference>
<keyword evidence="1" id="KW-0812">Transmembrane</keyword>
<sequence>MLRHIFVKLLFFLSLYQINAQNLNQKPIPDWVEHTTPDYTASAEDAKASGFYYLLLDDQYNIERKEYYERFTYKIVSKNGVQEMSDISIEFDPQYQKVILHKLEIIRDGKTLNRLDLKDFRIIQREEDLERHLYNGVVTAVNHLYDIREGDIIDYAYTTVGRNPIHEGKVGATFFLQHPLPVAQIHIAVLKPENYDLFIKTGNGAPDAKVTRANSHTRYSWSATDTEAILYETNTPSWYYPAPRVEFTSFETWAAVAKQYSKHYAVSEQEKKALKEASASILKGQKNRSDSLTALVRFVQDDIRYLGFEDGLNSFKPSKPREVLERRFGDCKDKALLLSTLLQSHGVEAKPILVHSINGKTLNEQLPSPFVFDHCIVQYKTELGQDAYIDPTISDQGGSLQTTYWPNYHFGLVLDKNTTELTPLTRSKKPRTVLVETFSLDKAGGGAVLDIETRYYDGDADNMRPYFNTTSTESVQKTYTDFYSSMYPGIRVNKEVVIEDDRKNNLLTVVENYKIDSLWKPLPNNNKIVAAQFYPSALENLLYPVTSSERSMPYLTNAEADFEHKTVVYFPESWNIKNESLHLDNPGFSYDYKIDYKNAALEITHHYKGKTDYLEADQVAKYLELHNQIQNQSTYQLTYGASFLKTPQAAADSYTVTISLIFFGALLTALLCWFLYTTYDLPNTVDERWQQPIGGWVAFFGIGIVLTPLIVLGNLLFNEDFHLNATNWEYLFDQSFALGLIGIVELLYNSAYLIFSLFVVILYFQKRTIAPRMIIIMNAAVVILFTLDNVALLQLAPDQFDPAETQSMYGEIIGVMFKAGIVICYFAFSERVKNTFTKTNKTHSEPEVYEFNTPEISPSQQSSL</sequence>
<dbReference type="EMBL" id="NQXA01000003">
    <property type="protein sequence ID" value="PHQ29983.1"/>
    <property type="molecule type" value="Genomic_DNA"/>
</dbReference>
<accession>A0A2G1VT64</accession>
<dbReference type="InterPro" id="IPR038765">
    <property type="entry name" value="Papain-like_cys_pep_sf"/>
</dbReference>
<dbReference type="InterPro" id="IPR019690">
    <property type="entry name" value="DUF2569"/>
</dbReference>
<dbReference type="AlphaFoldDB" id="A0A2G1VT64"/>
<keyword evidence="5" id="KW-1185">Reference proteome</keyword>
<keyword evidence="1" id="KW-1133">Transmembrane helix</keyword>
<dbReference type="OrthoDB" id="8595007at2"/>
<protein>
    <recommendedName>
        <fullName evidence="6">DUF3857 domain-containing protein</fullName>
    </recommendedName>
</protein>
<comment type="caution">
    <text evidence="4">The sequence shown here is derived from an EMBL/GenBank/DDBJ whole genome shotgun (WGS) entry which is preliminary data.</text>
</comment>
<dbReference type="InterPro" id="IPR024618">
    <property type="entry name" value="DUF3857"/>
</dbReference>
<feature type="transmembrane region" description="Helical" evidence="1">
    <location>
        <begin position="737"/>
        <end position="763"/>
    </location>
</feature>
<evidence type="ECO:0000259" key="2">
    <source>
        <dbReference type="Pfam" id="PF01841"/>
    </source>
</evidence>
<name>A0A2G1VT64_9FLAO</name>
<gene>
    <name evidence="4" type="ORF">CJ305_08450</name>
</gene>
<evidence type="ECO:0000313" key="4">
    <source>
        <dbReference type="EMBL" id="PHQ29983.1"/>
    </source>
</evidence>
<dbReference type="Gene3D" id="2.60.40.3140">
    <property type="match status" value="1"/>
</dbReference>
<dbReference type="SUPFAM" id="SSF54001">
    <property type="entry name" value="Cysteine proteinases"/>
    <property type="match status" value="1"/>
</dbReference>
<evidence type="ECO:0000256" key="1">
    <source>
        <dbReference type="SAM" id="Phobius"/>
    </source>
</evidence>
<organism evidence="4 5">
    <name type="scientific">Leeuwenhoekiella nanhaiensis</name>
    <dbReference type="NCBI Taxonomy" id="1655491"/>
    <lineage>
        <taxon>Bacteria</taxon>
        <taxon>Pseudomonadati</taxon>
        <taxon>Bacteroidota</taxon>
        <taxon>Flavobacteriia</taxon>
        <taxon>Flavobacteriales</taxon>
        <taxon>Flavobacteriaceae</taxon>
        <taxon>Leeuwenhoekiella</taxon>
    </lineage>
</organism>
<dbReference type="Pfam" id="PF01841">
    <property type="entry name" value="Transglut_core"/>
    <property type="match status" value="1"/>
</dbReference>